<dbReference type="PANTHER" id="PTHR46699:SF1">
    <property type="entry name" value="SERINE_THREONINE-PROTEIN KINASE STN8, CHLOROPLASTIC"/>
    <property type="match status" value="1"/>
</dbReference>
<organism evidence="2">
    <name type="scientific">Salvia splendens</name>
    <name type="common">Scarlet sage</name>
    <dbReference type="NCBI Taxonomy" id="180675"/>
    <lineage>
        <taxon>Eukaryota</taxon>
        <taxon>Viridiplantae</taxon>
        <taxon>Streptophyta</taxon>
        <taxon>Embryophyta</taxon>
        <taxon>Tracheophyta</taxon>
        <taxon>Spermatophyta</taxon>
        <taxon>Magnoliopsida</taxon>
        <taxon>eudicotyledons</taxon>
        <taxon>Gunneridae</taxon>
        <taxon>Pentapetalae</taxon>
        <taxon>asterids</taxon>
        <taxon>lamiids</taxon>
        <taxon>Lamiales</taxon>
        <taxon>Lamiaceae</taxon>
        <taxon>Nepetoideae</taxon>
        <taxon>Mentheae</taxon>
        <taxon>Salviinae</taxon>
        <taxon>Salvia</taxon>
        <taxon>Salvia subgen. Calosphace</taxon>
        <taxon>core Calosphace</taxon>
    </lineage>
</organism>
<dbReference type="SMART" id="SM00220">
    <property type="entry name" value="S_TKc"/>
    <property type="match status" value="1"/>
</dbReference>
<dbReference type="EMBL" id="PNBA02000002">
    <property type="protein sequence ID" value="KAG6433685.1"/>
    <property type="molecule type" value="Genomic_DNA"/>
</dbReference>
<evidence type="ECO:0000313" key="2">
    <source>
        <dbReference type="EMBL" id="KAG6433685.1"/>
    </source>
</evidence>
<dbReference type="InterPro" id="IPR008271">
    <property type="entry name" value="Ser/Thr_kinase_AS"/>
</dbReference>
<dbReference type="Pfam" id="PF00069">
    <property type="entry name" value="Pkinase"/>
    <property type="match status" value="1"/>
</dbReference>
<comment type="caution">
    <text evidence="2">The sequence shown here is derived from an EMBL/GenBank/DDBJ whole genome shotgun (WGS) entry which is preliminary data.</text>
</comment>
<keyword evidence="3" id="KW-1185">Reference proteome</keyword>
<dbReference type="PROSITE" id="PS00108">
    <property type="entry name" value="PROTEIN_KINASE_ST"/>
    <property type="match status" value="1"/>
</dbReference>
<dbReference type="Proteomes" id="UP000298416">
    <property type="component" value="Unassembled WGS sequence"/>
</dbReference>
<dbReference type="AlphaFoldDB" id="A0A8X8YPD5"/>
<dbReference type="PROSITE" id="PS50011">
    <property type="entry name" value="PROTEIN_KINASE_DOM"/>
    <property type="match status" value="1"/>
</dbReference>
<reference evidence="2" key="1">
    <citation type="submission" date="2018-01" db="EMBL/GenBank/DDBJ databases">
        <authorList>
            <person name="Mao J.F."/>
        </authorList>
    </citation>
    <scope>NUCLEOTIDE SEQUENCE</scope>
    <source>
        <strain evidence="2">Huo1</strain>
        <tissue evidence="2">Leaf</tissue>
    </source>
</reference>
<feature type="domain" description="Protein kinase" evidence="1">
    <location>
        <begin position="96"/>
        <end position="443"/>
    </location>
</feature>
<dbReference type="InterPro" id="IPR000719">
    <property type="entry name" value="Prot_kinase_dom"/>
</dbReference>
<dbReference type="PANTHER" id="PTHR46699">
    <property type="entry name" value="SERINE/THREONINE-PROTEIN KINASE STN8, CHLOROPLASTIC-RELATED"/>
    <property type="match status" value="1"/>
</dbReference>
<evidence type="ECO:0000259" key="1">
    <source>
        <dbReference type="PROSITE" id="PS50011"/>
    </source>
</evidence>
<evidence type="ECO:0000313" key="3">
    <source>
        <dbReference type="Proteomes" id="UP000298416"/>
    </source>
</evidence>
<protein>
    <recommendedName>
        <fullName evidence="1">Protein kinase domain-containing protein</fullName>
    </recommendedName>
</protein>
<dbReference type="SUPFAM" id="SSF56112">
    <property type="entry name" value="Protein kinase-like (PK-like)"/>
    <property type="match status" value="1"/>
</dbReference>
<accession>A0A8X8YPD5</accession>
<sequence>MASLVSPTATALQFRHSNPNLPLIWSISRRNFAIKCNALFTDNLLTYNSIQLEQSVSQFQHLAADLPEVEKWGLLVFAGAGVDALSGRRSLKRTDFLVGDRLGEGSFGIVYSGVVVPKNYTVDENLRSKSRRNRIDESFKDKVKIGVKGAVECGEFEEWFNYRLSRAAPETCAEFLGSFVADKTKFTKGEKWLVWKYEGDLDLGDYMKDRSFPLNLESVMFGRVLQVVESIERNALIIKQVMRQIITSLKKIHNTGIVHRDVKPSNLVVTKKGRIKLIDFGAATDLRIGKNYIPDRCLLDPDYCPPELYVMPEETPIPPPEPIAALLSPILWQAGKDDLNFAEDAYLNSPDLFDMYSAGIVLLQMATPGLRSAAGLKNFNNELKGVGYDLNRWREKTRMRADLSILDLDSGRGWDLATKLVSERGVFKRGRLSAAAALRHPYFLLGADQAAAALSKFNFINQ</sequence>
<dbReference type="Gene3D" id="1.10.510.10">
    <property type="entry name" value="Transferase(Phosphotransferase) domain 1"/>
    <property type="match status" value="1"/>
</dbReference>
<proteinExistence type="predicted"/>
<reference evidence="2" key="2">
    <citation type="submission" date="2020-08" db="EMBL/GenBank/DDBJ databases">
        <title>Plant Genome Project.</title>
        <authorList>
            <person name="Zhang R.-G."/>
        </authorList>
    </citation>
    <scope>NUCLEOTIDE SEQUENCE</scope>
    <source>
        <strain evidence="2">Huo1</strain>
        <tissue evidence="2">Leaf</tissue>
    </source>
</reference>
<name>A0A8X8YPD5_SALSN</name>
<dbReference type="GO" id="GO:0004672">
    <property type="term" value="F:protein kinase activity"/>
    <property type="evidence" value="ECO:0007669"/>
    <property type="project" value="InterPro"/>
</dbReference>
<gene>
    <name evidence="2" type="ORF">SASPL_105300</name>
</gene>
<dbReference type="GO" id="GO:0005524">
    <property type="term" value="F:ATP binding"/>
    <property type="evidence" value="ECO:0007669"/>
    <property type="project" value="InterPro"/>
</dbReference>
<dbReference type="Gene3D" id="3.30.200.20">
    <property type="entry name" value="Phosphorylase Kinase, domain 1"/>
    <property type="match status" value="1"/>
</dbReference>
<dbReference type="InterPro" id="IPR011009">
    <property type="entry name" value="Kinase-like_dom_sf"/>
</dbReference>